<feature type="chain" id="PRO_5034749071" description="Blue (type 1) copper domain-containing protein" evidence="1">
    <location>
        <begin position="18"/>
        <end position="230"/>
    </location>
</feature>
<dbReference type="SUPFAM" id="SSF49503">
    <property type="entry name" value="Cupredoxins"/>
    <property type="match status" value="1"/>
</dbReference>
<dbReference type="OrthoDB" id="1921208at2759"/>
<accession>A0A8H7Y538</accession>
<dbReference type="InterPro" id="IPR008972">
    <property type="entry name" value="Cupredoxin"/>
</dbReference>
<comment type="caution">
    <text evidence="2">The sequence shown here is derived from an EMBL/GenBank/DDBJ whole genome shotgun (WGS) entry which is preliminary data.</text>
</comment>
<evidence type="ECO:0000256" key="1">
    <source>
        <dbReference type="SAM" id="SignalP"/>
    </source>
</evidence>
<dbReference type="Gene3D" id="2.60.40.420">
    <property type="entry name" value="Cupredoxins - blue copper proteins"/>
    <property type="match status" value="1"/>
</dbReference>
<feature type="signal peptide" evidence="1">
    <location>
        <begin position="1"/>
        <end position="17"/>
    </location>
</feature>
<reference evidence="2" key="1">
    <citation type="submission" date="2021-02" db="EMBL/GenBank/DDBJ databases">
        <title>Psilocybe cubensis genome.</title>
        <authorList>
            <person name="Mckernan K.J."/>
            <person name="Crawford S."/>
            <person name="Trippe A."/>
            <person name="Kane L.T."/>
            <person name="Mclaughlin S."/>
        </authorList>
    </citation>
    <scope>NUCLEOTIDE SEQUENCE [LARGE SCALE GENOMIC DNA]</scope>
    <source>
        <strain evidence="2">MGC-MH-2018</strain>
    </source>
</reference>
<dbReference type="PANTHER" id="PTHR34883:SF15">
    <property type="entry name" value="EXTRACELLULAR SERINE-RICH PROTEIN"/>
    <property type="match status" value="1"/>
</dbReference>
<dbReference type="InterPro" id="IPR052953">
    <property type="entry name" value="Ser-rich/MCO-related"/>
</dbReference>
<gene>
    <name evidence="2" type="ORF">JR316_003202</name>
</gene>
<sequence>MFSLAGTLFVLPALVVGQVYGPPPGPAPGTTTAAAAVSVPSAPPSTANQINIDVAFNGNFVYNPANVSASPGSTVTFFFPGGFNRTTAHSVTQSSFENPCTYLTATGSDPAGFDSGLVLASTFTLNITDDQPIYFHCKQVTHCGLGMVGTINAPSTGNTFDAFMSAAMSLGANAPTDDPSAVATGGVHGVATAAPSSDTGGSSGGTASSATTLVASSFAALSVAIVMLFA</sequence>
<proteinExistence type="predicted"/>
<organism evidence="2">
    <name type="scientific">Psilocybe cubensis</name>
    <name type="common">Psychedelic mushroom</name>
    <name type="synonym">Stropharia cubensis</name>
    <dbReference type="NCBI Taxonomy" id="181762"/>
    <lineage>
        <taxon>Eukaryota</taxon>
        <taxon>Fungi</taxon>
        <taxon>Dikarya</taxon>
        <taxon>Basidiomycota</taxon>
        <taxon>Agaricomycotina</taxon>
        <taxon>Agaricomycetes</taxon>
        <taxon>Agaricomycetidae</taxon>
        <taxon>Agaricales</taxon>
        <taxon>Agaricineae</taxon>
        <taxon>Strophariaceae</taxon>
        <taxon>Psilocybe</taxon>
    </lineage>
</organism>
<protein>
    <recommendedName>
        <fullName evidence="3">Blue (type 1) copper domain-containing protein</fullName>
    </recommendedName>
</protein>
<dbReference type="CDD" id="cd00920">
    <property type="entry name" value="Cupredoxin"/>
    <property type="match status" value="1"/>
</dbReference>
<evidence type="ECO:0008006" key="3">
    <source>
        <dbReference type="Google" id="ProtNLM"/>
    </source>
</evidence>
<evidence type="ECO:0000313" key="2">
    <source>
        <dbReference type="EMBL" id="KAG5171119.1"/>
    </source>
</evidence>
<dbReference type="PANTHER" id="PTHR34883">
    <property type="entry name" value="SERINE-RICH PROTEIN, PUTATIVE-RELATED-RELATED"/>
    <property type="match status" value="1"/>
</dbReference>
<name>A0A8H7Y538_PSICU</name>
<keyword evidence="1" id="KW-0732">Signal</keyword>
<dbReference type="AlphaFoldDB" id="A0A8H7Y538"/>
<dbReference type="EMBL" id="JAFIQS010000003">
    <property type="protein sequence ID" value="KAG5171119.1"/>
    <property type="molecule type" value="Genomic_DNA"/>
</dbReference>